<dbReference type="InterPro" id="IPR000831">
    <property type="entry name" value="Trp_repress"/>
</dbReference>
<dbReference type="Gene3D" id="1.10.1270.10">
    <property type="entry name" value="TrpR-like"/>
    <property type="match status" value="1"/>
</dbReference>
<gene>
    <name evidence="1" type="ORF">A2892_00665</name>
</gene>
<dbReference type="GO" id="GO:0003700">
    <property type="term" value="F:DNA-binding transcription factor activity"/>
    <property type="evidence" value="ECO:0007669"/>
    <property type="project" value="InterPro"/>
</dbReference>
<name>A0A1F8B919_9BACT</name>
<protein>
    <recommendedName>
        <fullName evidence="3">TrpR like protein, YerC/YecD</fullName>
    </recommendedName>
</protein>
<dbReference type="Pfam" id="PF01371">
    <property type="entry name" value="Trp_repressor"/>
    <property type="match status" value="1"/>
</dbReference>
<dbReference type="AlphaFoldDB" id="A0A1F8B919"/>
<dbReference type="EMBL" id="MGHD01000004">
    <property type="protein sequence ID" value="OGM60521.1"/>
    <property type="molecule type" value="Genomic_DNA"/>
</dbReference>
<proteinExistence type="predicted"/>
<dbReference type="GO" id="GO:0043565">
    <property type="term" value="F:sequence-specific DNA binding"/>
    <property type="evidence" value="ECO:0007669"/>
    <property type="project" value="InterPro"/>
</dbReference>
<dbReference type="Proteomes" id="UP000176404">
    <property type="component" value="Unassembled WGS sequence"/>
</dbReference>
<accession>A0A1F8B919</accession>
<comment type="caution">
    <text evidence="1">The sequence shown here is derived from an EMBL/GenBank/DDBJ whole genome shotgun (WGS) entry which is preliminary data.</text>
</comment>
<dbReference type="SUPFAM" id="SSF48295">
    <property type="entry name" value="TrpR-like"/>
    <property type="match status" value="1"/>
</dbReference>
<sequence length="150" mass="17305">MPKVSRKKLDKDIETVMFKQFWSSLAKINNASKASEFFSDLLTRSEEMMLAKRFAAAILLIRGKSPTEIKNSIHLTYTTIGSVASWVKNAKPKTKEILLAFSKEKDWETIIDKIESLLDKLPPRFGTNWSEAGKKKWQRMKDRAARNNLR</sequence>
<evidence type="ECO:0000313" key="1">
    <source>
        <dbReference type="EMBL" id="OGM60521.1"/>
    </source>
</evidence>
<reference evidence="1 2" key="1">
    <citation type="journal article" date="2016" name="Nat. Commun.">
        <title>Thousands of microbial genomes shed light on interconnected biogeochemical processes in an aquifer system.</title>
        <authorList>
            <person name="Anantharaman K."/>
            <person name="Brown C.T."/>
            <person name="Hug L.A."/>
            <person name="Sharon I."/>
            <person name="Castelle C.J."/>
            <person name="Probst A.J."/>
            <person name="Thomas B.C."/>
            <person name="Singh A."/>
            <person name="Wilkins M.J."/>
            <person name="Karaoz U."/>
            <person name="Brodie E.L."/>
            <person name="Williams K.H."/>
            <person name="Hubbard S.S."/>
            <person name="Banfield J.F."/>
        </authorList>
    </citation>
    <scope>NUCLEOTIDE SEQUENCE [LARGE SCALE GENOMIC DNA]</scope>
</reference>
<evidence type="ECO:0000313" key="2">
    <source>
        <dbReference type="Proteomes" id="UP000176404"/>
    </source>
</evidence>
<evidence type="ECO:0008006" key="3">
    <source>
        <dbReference type="Google" id="ProtNLM"/>
    </source>
</evidence>
<dbReference type="InterPro" id="IPR038116">
    <property type="entry name" value="TrpR-like_sf"/>
</dbReference>
<organism evidence="1 2">
    <name type="scientific">Candidatus Woesebacteria bacterium RIFCSPLOWO2_01_FULL_39_10b</name>
    <dbReference type="NCBI Taxonomy" id="1802517"/>
    <lineage>
        <taxon>Bacteria</taxon>
        <taxon>Candidatus Woeseibacteriota</taxon>
    </lineage>
</organism>
<dbReference type="InterPro" id="IPR010921">
    <property type="entry name" value="Trp_repressor/repl_initiator"/>
</dbReference>